<dbReference type="InterPro" id="IPR000905">
    <property type="entry name" value="Gcp-like_dom"/>
</dbReference>
<dbReference type="EMBL" id="DSDS01000149">
    <property type="protein sequence ID" value="HET98369.1"/>
    <property type="molecule type" value="Genomic_DNA"/>
</dbReference>
<reference evidence="2" key="1">
    <citation type="journal article" date="2020" name="mSystems">
        <title>Genome- and Community-Level Interaction Insights into Carbon Utilization and Element Cycling Functions of Hydrothermarchaeota in Hydrothermal Sediment.</title>
        <authorList>
            <person name="Zhou Z."/>
            <person name="Liu Y."/>
            <person name="Xu W."/>
            <person name="Pan J."/>
            <person name="Luo Z.H."/>
            <person name="Li M."/>
        </authorList>
    </citation>
    <scope>NUCLEOTIDE SEQUENCE [LARGE SCALE GENOMIC DNA]</scope>
    <source>
        <strain evidence="2">SpSt-1224</strain>
    </source>
</reference>
<dbReference type="PANTHER" id="PTHR11735">
    <property type="entry name" value="TRNA N6-ADENOSINE THREONYLCARBAMOYLTRANSFERASE"/>
    <property type="match status" value="1"/>
</dbReference>
<feature type="non-terminal residue" evidence="2">
    <location>
        <position position="125"/>
    </location>
</feature>
<dbReference type="SUPFAM" id="SSF53067">
    <property type="entry name" value="Actin-like ATPase domain"/>
    <property type="match status" value="1"/>
</dbReference>
<protein>
    <submittedName>
        <fullName evidence="2">tRNA (Adenosine(37)-N6)-threonylcarbamoyltransferase complex dimerization subunit type 1 TsaB</fullName>
    </submittedName>
</protein>
<evidence type="ECO:0000313" key="2">
    <source>
        <dbReference type="EMBL" id="HET98369.1"/>
    </source>
</evidence>
<sequence>MAATVNQPLILALETSGSCGSVALVDGGGCRAEHSLQSSRTHSRRLLEAVARLLAECEVEWPQLDGVAVGLGPGSFTGLRIGLSSAKGLVLAIGKPLLGISSLDALAGQCLPSPYPLCALIDARK</sequence>
<dbReference type="CDD" id="cd24032">
    <property type="entry name" value="ASKHA_NBD_TsaB"/>
    <property type="match status" value="1"/>
</dbReference>
<comment type="caution">
    <text evidence="2">The sequence shown here is derived from an EMBL/GenBank/DDBJ whole genome shotgun (WGS) entry which is preliminary data.</text>
</comment>
<dbReference type="GO" id="GO:0002949">
    <property type="term" value="P:tRNA threonylcarbamoyladenosine modification"/>
    <property type="evidence" value="ECO:0007669"/>
    <property type="project" value="InterPro"/>
</dbReference>
<dbReference type="InterPro" id="IPR043129">
    <property type="entry name" value="ATPase_NBD"/>
</dbReference>
<dbReference type="GO" id="GO:0005829">
    <property type="term" value="C:cytosol"/>
    <property type="evidence" value="ECO:0007669"/>
    <property type="project" value="TreeGrafter"/>
</dbReference>
<dbReference type="PANTHER" id="PTHR11735:SF11">
    <property type="entry name" value="TRNA THREONYLCARBAMOYLADENOSINE BIOSYNTHESIS PROTEIN TSAB"/>
    <property type="match status" value="1"/>
</dbReference>
<dbReference type="AlphaFoldDB" id="A0A7C2XGP8"/>
<feature type="domain" description="Gcp-like" evidence="1">
    <location>
        <begin position="38"/>
        <end position="125"/>
    </location>
</feature>
<name>A0A7C2XGP8_9BACT</name>
<proteinExistence type="predicted"/>
<dbReference type="NCBIfam" id="TIGR03725">
    <property type="entry name" value="T6A_YeaZ"/>
    <property type="match status" value="1"/>
</dbReference>
<gene>
    <name evidence="2" type="primary">tsaB</name>
    <name evidence="2" type="ORF">ENN98_06715</name>
</gene>
<organism evidence="2">
    <name type="scientific">Desulfurivibrio alkaliphilus</name>
    <dbReference type="NCBI Taxonomy" id="427923"/>
    <lineage>
        <taxon>Bacteria</taxon>
        <taxon>Pseudomonadati</taxon>
        <taxon>Thermodesulfobacteriota</taxon>
        <taxon>Desulfobulbia</taxon>
        <taxon>Desulfobulbales</taxon>
        <taxon>Desulfobulbaceae</taxon>
        <taxon>Desulfurivibrio</taxon>
    </lineage>
</organism>
<evidence type="ECO:0000259" key="1">
    <source>
        <dbReference type="Pfam" id="PF00814"/>
    </source>
</evidence>
<dbReference type="Pfam" id="PF00814">
    <property type="entry name" value="TsaD"/>
    <property type="match status" value="1"/>
</dbReference>
<dbReference type="Gene3D" id="3.30.420.40">
    <property type="match status" value="1"/>
</dbReference>
<dbReference type="InterPro" id="IPR022496">
    <property type="entry name" value="T6A_TsaB"/>
</dbReference>
<dbReference type="Proteomes" id="UP000885986">
    <property type="component" value="Unassembled WGS sequence"/>
</dbReference>
<accession>A0A7C2XGP8</accession>